<protein>
    <submittedName>
        <fullName evidence="1">Uncharacterized protein</fullName>
    </submittedName>
</protein>
<reference evidence="2" key="1">
    <citation type="journal article" date="2010" name="Science">
        <title>Signatures of adaptation to obligate biotrophy in the Hyaloperonospora arabidopsidis genome.</title>
        <authorList>
            <person name="Baxter L."/>
            <person name="Tripathy S."/>
            <person name="Ishaque N."/>
            <person name="Boot N."/>
            <person name="Cabral A."/>
            <person name="Kemen E."/>
            <person name="Thines M."/>
            <person name="Ah-Fong A."/>
            <person name="Anderson R."/>
            <person name="Badejoko W."/>
            <person name="Bittner-Eddy P."/>
            <person name="Boore J.L."/>
            <person name="Chibucos M.C."/>
            <person name="Coates M."/>
            <person name="Dehal P."/>
            <person name="Delehaunty K."/>
            <person name="Dong S."/>
            <person name="Downton P."/>
            <person name="Dumas B."/>
            <person name="Fabro G."/>
            <person name="Fronick C."/>
            <person name="Fuerstenberg S.I."/>
            <person name="Fulton L."/>
            <person name="Gaulin E."/>
            <person name="Govers F."/>
            <person name="Hughes L."/>
            <person name="Humphray S."/>
            <person name="Jiang R.H."/>
            <person name="Judelson H."/>
            <person name="Kamoun S."/>
            <person name="Kyung K."/>
            <person name="Meijer H."/>
            <person name="Minx P."/>
            <person name="Morris P."/>
            <person name="Nelson J."/>
            <person name="Phuntumart V."/>
            <person name="Qutob D."/>
            <person name="Rehmany A."/>
            <person name="Rougon-Cardoso A."/>
            <person name="Ryden P."/>
            <person name="Torto-Alalibo T."/>
            <person name="Studholme D."/>
            <person name="Wang Y."/>
            <person name="Win J."/>
            <person name="Wood J."/>
            <person name="Clifton S.W."/>
            <person name="Rogers J."/>
            <person name="Van den Ackerveken G."/>
            <person name="Jones J.D."/>
            <person name="McDowell J.M."/>
            <person name="Beynon J."/>
            <person name="Tyler B.M."/>
        </authorList>
    </citation>
    <scope>NUCLEOTIDE SEQUENCE [LARGE SCALE GENOMIC DNA]</scope>
    <source>
        <strain evidence="2">Emoy2</strain>
    </source>
</reference>
<reference evidence="1" key="2">
    <citation type="submission" date="2015-06" db="UniProtKB">
        <authorList>
            <consortium name="EnsemblProtists"/>
        </authorList>
    </citation>
    <scope>IDENTIFICATION</scope>
    <source>
        <strain evidence="1">Emoy2</strain>
    </source>
</reference>
<dbReference type="Proteomes" id="UP000011713">
    <property type="component" value="Unassembled WGS sequence"/>
</dbReference>
<organism evidence="1 2">
    <name type="scientific">Hyaloperonospora arabidopsidis (strain Emoy2)</name>
    <name type="common">Downy mildew agent</name>
    <name type="synonym">Peronospora arabidopsidis</name>
    <dbReference type="NCBI Taxonomy" id="559515"/>
    <lineage>
        <taxon>Eukaryota</taxon>
        <taxon>Sar</taxon>
        <taxon>Stramenopiles</taxon>
        <taxon>Oomycota</taxon>
        <taxon>Peronosporomycetes</taxon>
        <taxon>Peronosporales</taxon>
        <taxon>Peronosporaceae</taxon>
        <taxon>Hyaloperonospora</taxon>
    </lineage>
</organism>
<dbReference type="HOGENOM" id="CLU_2781296_0_0_1"/>
<dbReference type="EMBL" id="JH597776">
    <property type="status" value="NOT_ANNOTATED_CDS"/>
    <property type="molecule type" value="Genomic_DNA"/>
</dbReference>
<dbReference type="EnsemblProtists" id="HpaT800177">
    <property type="protein sequence ID" value="HpaP800177"/>
    <property type="gene ID" value="HpaG800177"/>
</dbReference>
<keyword evidence="2" id="KW-1185">Reference proteome</keyword>
<dbReference type="VEuPathDB" id="FungiDB:HpaG800177"/>
<name>M4B1N0_HYAAE</name>
<proteinExistence type="predicted"/>
<accession>M4B1N0</accession>
<evidence type="ECO:0000313" key="2">
    <source>
        <dbReference type="Proteomes" id="UP000011713"/>
    </source>
</evidence>
<sequence length="69" mass="7710">MRYACTTRIPLRSLVSSEPLLLTRGSSKWLDLSARKRHDSSWSSSNSCTRIKILTCLGSCKSFLSLTTT</sequence>
<dbReference type="InParanoid" id="M4B1N0"/>
<dbReference type="AlphaFoldDB" id="M4B1N0"/>
<evidence type="ECO:0000313" key="1">
    <source>
        <dbReference type="EnsemblProtists" id="HpaP800177"/>
    </source>
</evidence>